<accession>A0ABS4KHI0</accession>
<dbReference type="RefSeq" id="WP_209660069.1">
    <property type="nucleotide sequence ID" value="NZ_JAGGLI010000008.1"/>
</dbReference>
<dbReference type="InterPro" id="IPR001647">
    <property type="entry name" value="HTH_TetR"/>
</dbReference>
<dbReference type="Gene3D" id="1.10.357.10">
    <property type="entry name" value="Tetracycline Repressor, domain 2"/>
    <property type="match status" value="1"/>
</dbReference>
<dbReference type="PROSITE" id="PS50977">
    <property type="entry name" value="HTH_TETR_2"/>
    <property type="match status" value="1"/>
</dbReference>
<comment type="caution">
    <text evidence="4">The sequence shown here is derived from an EMBL/GenBank/DDBJ whole genome shotgun (WGS) entry which is preliminary data.</text>
</comment>
<evidence type="ECO:0000313" key="5">
    <source>
        <dbReference type="Proteomes" id="UP001314903"/>
    </source>
</evidence>
<keyword evidence="1 2" id="KW-0238">DNA-binding</keyword>
<proteinExistence type="predicted"/>
<evidence type="ECO:0000259" key="3">
    <source>
        <dbReference type="PROSITE" id="PS50977"/>
    </source>
</evidence>
<keyword evidence="5" id="KW-1185">Reference proteome</keyword>
<reference evidence="4 5" key="1">
    <citation type="submission" date="2021-03" db="EMBL/GenBank/DDBJ databases">
        <title>Genomic Encyclopedia of Type Strains, Phase IV (KMG-IV): sequencing the most valuable type-strain genomes for metagenomic binning, comparative biology and taxonomic classification.</title>
        <authorList>
            <person name="Goeker M."/>
        </authorList>
    </citation>
    <scope>NUCLEOTIDE SEQUENCE [LARGE SCALE GENOMIC DNA]</scope>
    <source>
        <strain evidence="4 5">DSM 27512</strain>
    </source>
</reference>
<evidence type="ECO:0000256" key="1">
    <source>
        <dbReference type="ARBA" id="ARBA00023125"/>
    </source>
</evidence>
<dbReference type="PRINTS" id="PR00455">
    <property type="entry name" value="HTHTETR"/>
</dbReference>
<name>A0ABS4KHI0_9FIRM</name>
<protein>
    <submittedName>
        <fullName evidence="4">AcrR family transcriptional regulator</fullName>
    </submittedName>
</protein>
<feature type="DNA-binding region" description="H-T-H motif" evidence="2">
    <location>
        <begin position="40"/>
        <end position="59"/>
    </location>
</feature>
<dbReference type="EMBL" id="JAGGLI010000008">
    <property type="protein sequence ID" value="MBP2027217.1"/>
    <property type="molecule type" value="Genomic_DNA"/>
</dbReference>
<evidence type="ECO:0000313" key="4">
    <source>
        <dbReference type="EMBL" id="MBP2027217.1"/>
    </source>
</evidence>
<dbReference type="Pfam" id="PF00440">
    <property type="entry name" value="TetR_N"/>
    <property type="match status" value="1"/>
</dbReference>
<sequence>MTARELQKEKIKSIQKERMKSYFIDAAKKIVKEKGVAGLNARKIGEEAGYSYATIYNYFDDMNHLMVAAAYSFLEECYLELLSNTDHSKNALEQLIIYTKTYFMYFINNPKAFDLVLLEKLGEKTKDFDGKSSVAHVLRDAIVECVREGYLKEENAETAQKIISYYTNGKLVFCIGERDDLSSEDALNAIDKEIRYIMRQC</sequence>
<evidence type="ECO:0000256" key="2">
    <source>
        <dbReference type="PROSITE-ProRule" id="PRU00335"/>
    </source>
</evidence>
<feature type="domain" description="HTH tetR-type" evidence="3">
    <location>
        <begin position="17"/>
        <end position="77"/>
    </location>
</feature>
<organism evidence="4 5">
    <name type="scientific">Acetoanaerobium pronyense</name>
    <dbReference type="NCBI Taxonomy" id="1482736"/>
    <lineage>
        <taxon>Bacteria</taxon>
        <taxon>Bacillati</taxon>
        <taxon>Bacillota</taxon>
        <taxon>Clostridia</taxon>
        <taxon>Peptostreptococcales</taxon>
        <taxon>Filifactoraceae</taxon>
        <taxon>Acetoanaerobium</taxon>
    </lineage>
</organism>
<dbReference type="SUPFAM" id="SSF46689">
    <property type="entry name" value="Homeodomain-like"/>
    <property type="match status" value="1"/>
</dbReference>
<dbReference type="InterPro" id="IPR009057">
    <property type="entry name" value="Homeodomain-like_sf"/>
</dbReference>
<dbReference type="Proteomes" id="UP001314903">
    <property type="component" value="Unassembled WGS sequence"/>
</dbReference>
<gene>
    <name evidence="4" type="ORF">J2Z35_001011</name>
</gene>